<name>A0A8H3G5F3_9LECA</name>
<accession>A0A8H3G5F3</accession>
<gene>
    <name evidence="1" type="ORF">IMSHALPRED_009323</name>
</gene>
<sequence length="124" mass="13891">MAMLLDALINERVLERVLEWPLLVLGPVDLMLDELLDRLLEAPVEWLLLCGDVDRALVEGPPELERELLVDGARVETLMAELETEALLDEDETLVDEVEDKTLLAEDDVGSTEVEEKVLLAEVT</sequence>
<dbReference type="EMBL" id="CAJPDT010000070">
    <property type="protein sequence ID" value="CAF9933351.1"/>
    <property type="molecule type" value="Genomic_DNA"/>
</dbReference>
<comment type="caution">
    <text evidence="1">The sequence shown here is derived from an EMBL/GenBank/DDBJ whole genome shotgun (WGS) entry which is preliminary data.</text>
</comment>
<organism evidence="1 2">
    <name type="scientific">Imshaugia aleurites</name>
    <dbReference type="NCBI Taxonomy" id="172621"/>
    <lineage>
        <taxon>Eukaryota</taxon>
        <taxon>Fungi</taxon>
        <taxon>Dikarya</taxon>
        <taxon>Ascomycota</taxon>
        <taxon>Pezizomycotina</taxon>
        <taxon>Lecanoromycetes</taxon>
        <taxon>OSLEUM clade</taxon>
        <taxon>Lecanoromycetidae</taxon>
        <taxon>Lecanorales</taxon>
        <taxon>Lecanorineae</taxon>
        <taxon>Parmeliaceae</taxon>
        <taxon>Imshaugia</taxon>
    </lineage>
</organism>
<reference evidence="1" key="1">
    <citation type="submission" date="2021-03" db="EMBL/GenBank/DDBJ databases">
        <authorList>
            <person name="Tagirdzhanova G."/>
        </authorList>
    </citation>
    <scope>NUCLEOTIDE SEQUENCE</scope>
</reference>
<dbReference type="Proteomes" id="UP000664534">
    <property type="component" value="Unassembled WGS sequence"/>
</dbReference>
<proteinExistence type="predicted"/>
<evidence type="ECO:0000313" key="1">
    <source>
        <dbReference type="EMBL" id="CAF9933351.1"/>
    </source>
</evidence>
<dbReference type="AlphaFoldDB" id="A0A8H3G5F3"/>
<evidence type="ECO:0000313" key="2">
    <source>
        <dbReference type="Proteomes" id="UP000664534"/>
    </source>
</evidence>
<keyword evidence="2" id="KW-1185">Reference proteome</keyword>
<protein>
    <submittedName>
        <fullName evidence="1">Uncharacterized protein</fullName>
    </submittedName>
</protein>